<gene>
    <name evidence="2" type="ORF">LCMiAC02_03170</name>
</gene>
<proteinExistence type="predicted"/>
<feature type="transmembrane region" description="Helical" evidence="1">
    <location>
        <begin position="65"/>
        <end position="86"/>
    </location>
</feature>
<reference evidence="2" key="1">
    <citation type="journal article" date="2019" name="MBio">
        <title>Virus Genomes from Deep Sea Sediments Expand the Ocean Megavirome and Support Independent Origins of Viral Gigantism.</title>
        <authorList>
            <person name="Backstrom D."/>
            <person name="Yutin N."/>
            <person name="Jorgensen S.L."/>
            <person name="Dharamshi J."/>
            <person name="Homa F."/>
            <person name="Zaremba-Niedwiedzka K."/>
            <person name="Spang A."/>
            <person name="Wolf Y.I."/>
            <person name="Koonin E.V."/>
            <person name="Ettema T.J."/>
        </authorList>
    </citation>
    <scope>NUCLEOTIDE SEQUENCE</scope>
</reference>
<sequence>MCIGNIVVGISISQFINNKIYEICRYIAGERYVKDKEKKLSLPEGIKILSFIFKWKSVLNSVCGLLFFVIGYYLFSGWYTFIFIIISTYQFSQSIKDFDLFSNKKKIEDMARCGLLI</sequence>
<keyword evidence="1" id="KW-0472">Membrane</keyword>
<dbReference type="EMBL" id="MK500410">
    <property type="protein sequence ID" value="QBK89222.1"/>
    <property type="molecule type" value="Genomic_DNA"/>
</dbReference>
<keyword evidence="1" id="KW-0812">Transmembrane</keyword>
<keyword evidence="1" id="KW-1133">Transmembrane helix</keyword>
<accession>A0A4D5XFB1</accession>
<organism evidence="2">
    <name type="scientific">Mimivirus LCMiAC02</name>
    <dbReference type="NCBI Taxonomy" id="2506609"/>
    <lineage>
        <taxon>Viruses</taxon>
        <taxon>Varidnaviria</taxon>
        <taxon>Bamfordvirae</taxon>
        <taxon>Nucleocytoviricota</taxon>
        <taxon>Megaviricetes</taxon>
        <taxon>Imitervirales</taxon>
        <taxon>Mimiviridae</taxon>
        <taxon>Klosneuvirinae</taxon>
    </lineage>
</organism>
<name>A0A4D5XFB1_9VIRU</name>
<evidence type="ECO:0000313" key="2">
    <source>
        <dbReference type="EMBL" id="QBK89222.1"/>
    </source>
</evidence>
<protein>
    <submittedName>
        <fullName evidence="2">Uncharacterized protein</fullName>
    </submittedName>
</protein>
<evidence type="ECO:0000256" key="1">
    <source>
        <dbReference type="SAM" id="Phobius"/>
    </source>
</evidence>